<dbReference type="SFLD" id="SFLDS00005">
    <property type="entry name" value="Isoprenoid_Synthase_Type_I"/>
    <property type="match status" value="1"/>
</dbReference>
<keyword evidence="6" id="KW-0460">Magnesium</keyword>
<feature type="domain" description="Terpene synthase N-terminal" evidence="9">
    <location>
        <begin position="449"/>
        <end position="613"/>
    </location>
</feature>
<dbReference type="EMBL" id="JACXVP010000011">
    <property type="protein sequence ID" value="KAG5574798.1"/>
    <property type="molecule type" value="Genomic_DNA"/>
</dbReference>
<keyword evidence="5" id="KW-0479">Metal-binding</keyword>
<dbReference type="GO" id="GO:0010333">
    <property type="term" value="F:terpene synthase activity"/>
    <property type="evidence" value="ECO:0007669"/>
    <property type="project" value="InterPro"/>
</dbReference>
<dbReference type="SFLD" id="SFLDG01019">
    <property type="entry name" value="Terpene_Cyclase_Like_1_C_Termi"/>
    <property type="match status" value="1"/>
</dbReference>
<dbReference type="PANTHER" id="PTHR31225:SF93">
    <property type="entry name" value="ALPHA-HUMULENE_(-)-(E)-BETA-CARYOPHYLLENE SYNTHASE"/>
    <property type="match status" value="1"/>
</dbReference>
<dbReference type="InterPro" id="IPR008949">
    <property type="entry name" value="Isoprenoid_synthase_dom_sf"/>
</dbReference>
<dbReference type="Pfam" id="PF03936">
    <property type="entry name" value="Terpene_synth_C"/>
    <property type="match status" value="2"/>
</dbReference>
<dbReference type="InterPro" id="IPR005630">
    <property type="entry name" value="Terpene_synthase_metal-bd"/>
</dbReference>
<dbReference type="InterPro" id="IPR034741">
    <property type="entry name" value="Terpene_cyclase-like_1_C"/>
</dbReference>
<evidence type="ECO:0000256" key="5">
    <source>
        <dbReference type="ARBA" id="ARBA00022723"/>
    </source>
</evidence>
<dbReference type="InterPro" id="IPR036965">
    <property type="entry name" value="Terpene_synth_N_sf"/>
</dbReference>
<evidence type="ECO:0000256" key="7">
    <source>
        <dbReference type="ARBA" id="ARBA00023239"/>
    </source>
</evidence>
<feature type="domain" description="Terpene synthase N-terminal" evidence="9">
    <location>
        <begin position="26"/>
        <end position="204"/>
    </location>
</feature>
<dbReference type="PANTHER" id="PTHR31225">
    <property type="entry name" value="OS04G0344100 PROTEIN-RELATED"/>
    <property type="match status" value="1"/>
</dbReference>
<evidence type="ECO:0000256" key="6">
    <source>
        <dbReference type="ARBA" id="ARBA00022842"/>
    </source>
</evidence>
<feature type="domain" description="Terpene synthase metal-binding" evidence="10">
    <location>
        <begin position="320"/>
        <end position="441"/>
    </location>
</feature>
<dbReference type="InterPro" id="IPR008930">
    <property type="entry name" value="Terpenoid_cyclase/PrenylTrfase"/>
</dbReference>
<dbReference type="SUPFAM" id="SSF48576">
    <property type="entry name" value="Terpenoid synthases"/>
    <property type="match status" value="2"/>
</dbReference>
<organism evidence="11 12">
    <name type="scientific">Solanum commersonii</name>
    <name type="common">Commerson's wild potato</name>
    <name type="synonym">Commerson's nightshade</name>
    <dbReference type="NCBI Taxonomy" id="4109"/>
    <lineage>
        <taxon>Eukaryota</taxon>
        <taxon>Viridiplantae</taxon>
        <taxon>Streptophyta</taxon>
        <taxon>Embryophyta</taxon>
        <taxon>Tracheophyta</taxon>
        <taxon>Spermatophyta</taxon>
        <taxon>Magnoliopsida</taxon>
        <taxon>eudicotyledons</taxon>
        <taxon>Gunneridae</taxon>
        <taxon>Pentapetalae</taxon>
        <taxon>asterids</taxon>
        <taxon>lamiids</taxon>
        <taxon>Solanales</taxon>
        <taxon>Solanaceae</taxon>
        <taxon>Solanoideae</taxon>
        <taxon>Solaneae</taxon>
        <taxon>Solanum</taxon>
    </lineage>
</organism>
<accession>A0A9J5WIV5</accession>
<gene>
    <name evidence="11" type="ORF">H5410_054932</name>
</gene>
<dbReference type="Proteomes" id="UP000824120">
    <property type="component" value="Chromosome 11"/>
</dbReference>
<comment type="caution">
    <text evidence="11">The sequence shown here is derived from an EMBL/GenBank/DDBJ whole genome shotgun (WGS) entry which is preliminary data.</text>
</comment>
<evidence type="ECO:0000256" key="2">
    <source>
        <dbReference type="ARBA" id="ARBA00004496"/>
    </source>
</evidence>
<dbReference type="Pfam" id="PF01397">
    <property type="entry name" value="Terpene_synth"/>
    <property type="match status" value="2"/>
</dbReference>
<dbReference type="SFLD" id="SFLDG01014">
    <property type="entry name" value="Terpene_Cyclase_Like_1_N-term"/>
    <property type="match status" value="2"/>
</dbReference>
<dbReference type="SUPFAM" id="SSF48239">
    <property type="entry name" value="Terpenoid cyclases/Protein prenyltransferases"/>
    <property type="match status" value="2"/>
</dbReference>
<name>A0A9J5WIV5_SOLCO</name>
<dbReference type="Gene3D" id="1.50.10.130">
    <property type="entry name" value="Terpene synthase, N-terminal domain"/>
    <property type="match status" value="2"/>
</dbReference>
<dbReference type="EC" id="4.2.3.61" evidence="8"/>
<dbReference type="InterPro" id="IPR044814">
    <property type="entry name" value="Terpene_cyclase_plant_C1"/>
</dbReference>
<reference evidence="11 12" key="1">
    <citation type="submission" date="2020-09" db="EMBL/GenBank/DDBJ databases">
        <title>De no assembly of potato wild relative species, Solanum commersonii.</title>
        <authorList>
            <person name="Cho K."/>
        </authorList>
    </citation>
    <scope>NUCLEOTIDE SEQUENCE [LARGE SCALE GENOMIC DNA]</scope>
    <source>
        <strain evidence="11">LZ3.2</strain>
        <tissue evidence="11">Leaf</tissue>
    </source>
</reference>
<comment type="subcellular location">
    <subcellularLocation>
        <location evidence="2">Cytoplasm</location>
    </subcellularLocation>
</comment>
<evidence type="ECO:0000313" key="12">
    <source>
        <dbReference type="Proteomes" id="UP000824120"/>
    </source>
</evidence>
<dbReference type="OrthoDB" id="1747480at2759"/>
<comment type="cofactor">
    <cofactor evidence="1">
        <name>Mg(2+)</name>
        <dbReference type="ChEBI" id="CHEBI:18420"/>
    </cofactor>
</comment>
<evidence type="ECO:0000313" key="11">
    <source>
        <dbReference type="EMBL" id="KAG5574798.1"/>
    </source>
</evidence>
<dbReference type="FunFam" id="1.50.10.130:FF:000001">
    <property type="entry name" value="Isoprene synthase, chloroplastic"/>
    <property type="match status" value="2"/>
</dbReference>
<dbReference type="InterPro" id="IPR001906">
    <property type="entry name" value="Terpene_synth_N"/>
</dbReference>
<comment type="pathway">
    <text evidence="3">Secondary metabolite biosynthesis; terpenoid biosynthesis.</text>
</comment>
<keyword evidence="12" id="KW-1185">Reference proteome</keyword>
<evidence type="ECO:0000259" key="9">
    <source>
        <dbReference type="Pfam" id="PF01397"/>
    </source>
</evidence>
<feature type="domain" description="Terpene synthase metal-binding" evidence="10">
    <location>
        <begin position="671"/>
        <end position="908"/>
    </location>
</feature>
<evidence type="ECO:0000256" key="4">
    <source>
        <dbReference type="ARBA" id="ARBA00022490"/>
    </source>
</evidence>
<dbReference type="Gene3D" id="1.10.600.10">
    <property type="entry name" value="Farnesyl Diphosphate Synthase"/>
    <property type="match status" value="3"/>
</dbReference>
<evidence type="ECO:0000259" key="10">
    <source>
        <dbReference type="Pfam" id="PF03936"/>
    </source>
</evidence>
<dbReference type="GO" id="GO:0000287">
    <property type="term" value="F:magnesium ion binding"/>
    <property type="evidence" value="ECO:0007669"/>
    <property type="project" value="InterPro"/>
</dbReference>
<dbReference type="FunFam" id="1.10.600.10:FF:000007">
    <property type="entry name" value="Isoprene synthase, chloroplastic"/>
    <property type="match status" value="1"/>
</dbReference>
<evidence type="ECO:0000256" key="3">
    <source>
        <dbReference type="ARBA" id="ARBA00004721"/>
    </source>
</evidence>
<dbReference type="InterPro" id="IPR050148">
    <property type="entry name" value="Terpene_synthase-like"/>
</dbReference>
<dbReference type="GO" id="GO:0016102">
    <property type="term" value="P:diterpenoid biosynthetic process"/>
    <property type="evidence" value="ECO:0007669"/>
    <property type="project" value="InterPro"/>
</dbReference>
<evidence type="ECO:0000256" key="8">
    <source>
        <dbReference type="ARBA" id="ARBA00024390"/>
    </source>
</evidence>
<proteinExistence type="predicted"/>
<evidence type="ECO:0000256" key="1">
    <source>
        <dbReference type="ARBA" id="ARBA00001946"/>
    </source>
</evidence>
<keyword evidence="4" id="KW-0963">Cytoplasm</keyword>
<dbReference type="GO" id="GO:0005737">
    <property type="term" value="C:cytoplasm"/>
    <property type="evidence" value="ECO:0007669"/>
    <property type="project" value="UniProtKB-SubCell"/>
</dbReference>
<dbReference type="GO" id="GO:0102698">
    <property type="term" value="F:5-epi-aristolochene synthase activity"/>
    <property type="evidence" value="ECO:0007669"/>
    <property type="project" value="UniProtKB-EC"/>
</dbReference>
<keyword evidence="7" id="KW-0456">Lyase</keyword>
<dbReference type="AlphaFoldDB" id="A0A9J5WIV5"/>
<protein>
    <recommendedName>
        <fullName evidence="8">5-epiaristolochene synthase</fullName>
        <ecNumber evidence="8">4.2.3.61</ecNumber>
    </recommendedName>
</protein>
<sequence length="968" mass="111866">MAAFVNHIEEEGEEIVRPVANFSPILWGDRFLSFSIDNHVAQKYAQVIEALKEETRSMLLAINGRKLAETLNLIDVVQRLGIAYHFEKEIDEILDRIYNENANFEGDDYSDLSTFALQFRLLRQHGYNISPEFSSKFQDGNGKFKESRASDDDVLGLLSLYEASHVRTHGEDILEDALVFSTIHFESATPHLNSPLIEKVTHALEQSLHKSIPRVETQFFISSIYEKEESKNDVLLKFAKLDFNLLQMLHKQELAEVSRWWKDLDFVTTLPYARDRVVECYFWALGVYFEPQYSQARVMLTKTLAMTSIVDDTFDAYGTMKELVRSYNVEAKWFIEGHMPSVSTYLSNALVTSTYYLVTTTTYLGMKSATEQDFEWLLTNPKIIESNVIFYRVINNIATYEVEKGRGQIATGIECYMRDYGVSTEETMNKFQEMGETSWKDVNEGILCSVAQKYAQEIEALKEETRSMLLAITGRKLVEKLNFIDVIERLGIAYHFEKEIDDILNRIYNEDSKFEGYEYNDLCICALQFRLLRQHGYNISLKIFSKFQDESGKFKESFASDDVLGLLSLCEASHVRTHGEDILENALDFSTTHLESVAPHLNSPLKEQVTHALEQSLHKSIPRVETQFFISSIYEKDESKNDVLLKFAKLDFNSLQMLHKQELAEVSRWWKELDFVTTLPYARDRVVECYFWALGVYFEPQYAQARVMLAKTIAMTSIVDDTFDAYGTVKELEKYTDAIQRWDINKIDHLPDYMKISYKALLDLFDDYEKELSSDGRSHVVYHAKERMKEIVRSYNIEAKWFIEGHMPSVSEYLSNALVTSTYYLVTTAAYLGMKSATEQDFEWLLTKPKILEANVTFCRIIDDIATYEVEKGRGQIATGIECYMRDYGVSAEEAMNKFQEMGETAWKHVNEGILWPVRSVSTEILTRILNLVRIIDVTYKHNQDGYTHPEKVLKPHIIALLVNSIAI</sequence>
<dbReference type="CDD" id="cd00684">
    <property type="entry name" value="Terpene_cyclase_plant_C1"/>
    <property type="match status" value="2"/>
</dbReference>